<accession>A0A4U5PFU5</accession>
<comment type="caution">
    <text evidence="2">The sequence shown here is derived from an EMBL/GenBank/DDBJ whole genome shotgun (WGS) entry which is preliminary data.</text>
</comment>
<feature type="compositionally biased region" description="Polar residues" evidence="1">
    <location>
        <begin position="53"/>
        <end position="65"/>
    </location>
</feature>
<gene>
    <name evidence="2" type="ORF">L596_009607</name>
</gene>
<feature type="region of interest" description="Disordered" evidence="1">
    <location>
        <begin position="1"/>
        <end position="126"/>
    </location>
</feature>
<protein>
    <submittedName>
        <fullName evidence="2">Uncharacterized protein</fullName>
    </submittedName>
</protein>
<feature type="compositionally biased region" description="Polar residues" evidence="1">
    <location>
        <begin position="1"/>
        <end position="25"/>
    </location>
</feature>
<reference evidence="2 3" key="1">
    <citation type="journal article" date="2015" name="Genome Biol.">
        <title>Comparative genomics of Steinernema reveals deeply conserved gene regulatory networks.</title>
        <authorList>
            <person name="Dillman A.R."/>
            <person name="Macchietto M."/>
            <person name="Porter C.F."/>
            <person name="Rogers A."/>
            <person name="Williams B."/>
            <person name="Antoshechkin I."/>
            <person name="Lee M.M."/>
            <person name="Goodwin Z."/>
            <person name="Lu X."/>
            <person name="Lewis E.E."/>
            <person name="Goodrich-Blair H."/>
            <person name="Stock S.P."/>
            <person name="Adams B.J."/>
            <person name="Sternberg P.W."/>
            <person name="Mortazavi A."/>
        </authorList>
    </citation>
    <scope>NUCLEOTIDE SEQUENCE [LARGE SCALE GENOMIC DNA]</scope>
    <source>
        <strain evidence="2 3">ALL</strain>
    </source>
</reference>
<evidence type="ECO:0000313" key="3">
    <source>
        <dbReference type="Proteomes" id="UP000298663"/>
    </source>
</evidence>
<name>A0A4U5PFU5_STECR</name>
<dbReference type="EMBL" id="AZBU02000002">
    <property type="protein sequence ID" value="TKR95437.1"/>
    <property type="molecule type" value="Genomic_DNA"/>
</dbReference>
<feature type="compositionally biased region" description="Low complexity" evidence="1">
    <location>
        <begin position="32"/>
        <end position="51"/>
    </location>
</feature>
<dbReference type="Proteomes" id="UP000298663">
    <property type="component" value="Unassembled WGS sequence"/>
</dbReference>
<evidence type="ECO:0000256" key="1">
    <source>
        <dbReference type="SAM" id="MobiDB-lite"/>
    </source>
</evidence>
<dbReference type="AlphaFoldDB" id="A0A4U5PFU5"/>
<reference evidence="2 3" key="2">
    <citation type="journal article" date="2019" name="G3 (Bethesda)">
        <title>Hybrid Assembly of the Genome of the Entomopathogenic Nematode Steinernema carpocapsae Identifies the X-Chromosome.</title>
        <authorList>
            <person name="Serra L."/>
            <person name="Macchietto M."/>
            <person name="Macias-Munoz A."/>
            <person name="McGill C.J."/>
            <person name="Rodriguez I.M."/>
            <person name="Rodriguez B."/>
            <person name="Murad R."/>
            <person name="Mortazavi A."/>
        </authorList>
    </citation>
    <scope>NUCLEOTIDE SEQUENCE [LARGE SCALE GENOMIC DNA]</scope>
    <source>
        <strain evidence="2 3">ALL</strain>
    </source>
</reference>
<sequence>MSALSSQRSSGFPTALEPSQVSSGYPTALLPSEASAASARGRRPSLSPLPRKAQNSESNQNSAGVKTSGMFEARLLPRRSTSAKSLPPKTPLMGRSPAKSPRGISPISTKDSAVSGKETSDDEKDSEEIIVICNTGNGSQKVRMRLKIDCLLDVNGDSPKGKPKICEVAMNNATLFKK</sequence>
<keyword evidence="3" id="KW-1185">Reference proteome</keyword>
<organism evidence="2 3">
    <name type="scientific">Steinernema carpocapsae</name>
    <name type="common">Entomopathogenic nematode</name>
    <dbReference type="NCBI Taxonomy" id="34508"/>
    <lineage>
        <taxon>Eukaryota</taxon>
        <taxon>Metazoa</taxon>
        <taxon>Ecdysozoa</taxon>
        <taxon>Nematoda</taxon>
        <taxon>Chromadorea</taxon>
        <taxon>Rhabditida</taxon>
        <taxon>Tylenchina</taxon>
        <taxon>Panagrolaimomorpha</taxon>
        <taxon>Strongyloidoidea</taxon>
        <taxon>Steinernematidae</taxon>
        <taxon>Steinernema</taxon>
    </lineage>
</organism>
<proteinExistence type="predicted"/>
<evidence type="ECO:0000313" key="2">
    <source>
        <dbReference type="EMBL" id="TKR95437.1"/>
    </source>
</evidence>